<feature type="compositionally biased region" description="Low complexity" evidence="1">
    <location>
        <begin position="8"/>
        <end position="31"/>
    </location>
</feature>
<dbReference type="eggNOG" id="ENOG502RXWY">
    <property type="taxonomic scope" value="Eukaryota"/>
</dbReference>
<dbReference type="EMBL" id="JH767612">
    <property type="protein sequence ID" value="EON69375.1"/>
    <property type="molecule type" value="Genomic_DNA"/>
</dbReference>
<dbReference type="HOGENOM" id="CLU_057354_0_0_1"/>
<dbReference type="SUPFAM" id="SSF69065">
    <property type="entry name" value="RNase III domain-like"/>
    <property type="match status" value="1"/>
</dbReference>
<dbReference type="AlphaFoldDB" id="R7Z5A5"/>
<dbReference type="InterPro" id="IPR036389">
    <property type="entry name" value="RNase_III_sf"/>
</dbReference>
<dbReference type="RefSeq" id="XP_007784692.1">
    <property type="nucleotide sequence ID" value="XM_007786502.1"/>
</dbReference>
<organism evidence="3 4">
    <name type="scientific">Coniosporium apollinis (strain CBS 100218)</name>
    <name type="common">Rock-inhabiting black yeast</name>
    <dbReference type="NCBI Taxonomy" id="1168221"/>
    <lineage>
        <taxon>Eukaryota</taxon>
        <taxon>Fungi</taxon>
        <taxon>Dikarya</taxon>
        <taxon>Ascomycota</taxon>
        <taxon>Pezizomycotina</taxon>
        <taxon>Dothideomycetes</taxon>
        <taxon>Dothideomycetes incertae sedis</taxon>
        <taxon>Coniosporium</taxon>
    </lineage>
</organism>
<gene>
    <name evidence="3" type="ORF">W97_08635</name>
</gene>
<evidence type="ECO:0000259" key="2">
    <source>
        <dbReference type="Pfam" id="PF14622"/>
    </source>
</evidence>
<evidence type="ECO:0000256" key="1">
    <source>
        <dbReference type="SAM" id="MobiDB-lite"/>
    </source>
</evidence>
<proteinExistence type="predicted"/>
<dbReference type="PANTHER" id="PTHR28160">
    <property type="entry name" value="54S RIBOSOMAL PROTEIN L15, MITOCHONDRIAL"/>
    <property type="match status" value="1"/>
</dbReference>
<dbReference type="GO" id="GO:0006396">
    <property type="term" value="P:RNA processing"/>
    <property type="evidence" value="ECO:0007669"/>
    <property type="project" value="InterPro"/>
</dbReference>
<dbReference type="GO" id="GO:0004525">
    <property type="term" value="F:ribonuclease III activity"/>
    <property type="evidence" value="ECO:0007669"/>
    <property type="project" value="InterPro"/>
</dbReference>
<dbReference type="OrthoDB" id="2281895at2759"/>
<dbReference type="GO" id="GO:0005762">
    <property type="term" value="C:mitochondrial large ribosomal subunit"/>
    <property type="evidence" value="ECO:0007669"/>
    <property type="project" value="InterPro"/>
</dbReference>
<dbReference type="InterPro" id="IPR000999">
    <property type="entry name" value="RNase_III_dom"/>
</dbReference>
<dbReference type="CDD" id="cd00593">
    <property type="entry name" value="RIBOc"/>
    <property type="match status" value="1"/>
</dbReference>
<sequence length="264" mass="29269">MPSPSPTRSLLAAARPSTLRRSLRPSTSATPVSTSCISCRAQRPFTTAPFQRQEIDVEPVDRPRWQQTPRAMVAPVRSRPVPRDNFYKVNSDPRKLDEAYNKMLGKGGDKMLSEEVKWLAVTHKSFDHGRRGFNDRLALLGKRIVELQTSLALLAAPKSPQPSWSDEYGRKPFQHPALDGLPNLTEHAKRETLDKRRLANLAQTYGLGGVVRWKPKKSDNLQGSGVDTVMANTIYAVVGAIALEKGGEVAIKTVRDTILRPLGL</sequence>
<dbReference type="PANTHER" id="PTHR28160:SF1">
    <property type="entry name" value="LARGE RIBOSOMAL SUBUNIT PROTEIN ML57"/>
    <property type="match status" value="1"/>
</dbReference>
<evidence type="ECO:0000313" key="4">
    <source>
        <dbReference type="Proteomes" id="UP000016924"/>
    </source>
</evidence>
<dbReference type="Pfam" id="PF14622">
    <property type="entry name" value="Ribonucleas_3_3"/>
    <property type="match status" value="1"/>
</dbReference>
<feature type="region of interest" description="Disordered" evidence="1">
    <location>
        <begin position="1"/>
        <end position="33"/>
    </location>
</feature>
<protein>
    <recommendedName>
        <fullName evidence="2">RNase III domain-containing protein</fullName>
    </recommendedName>
</protein>
<dbReference type="OMA" id="AHTMYAV"/>
<reference evidence="4" key="1">
    <citation type="submission" date="2012-06" db="EMBL/GenBank/DDBJ databases">
        <title>The genome sequence of Coniosporium apollinis CBS 100218.</title>
        <authorList>
            <consortium name="The Broad Institute Genome Sequencing Platform"/>
            <person name="Cuomo C."/>
            <person name="Gorbushina A."/>
            <person name="Noack S."/>
            <person name="Walker B."/>
            <person name="Young S.K."/>
            <person name="Zeng Q."/>
            <person name="Gargeya S."/>
            <person name="Fitzgerald M."/>
            <person name="Haas B."/>
            <person name="Abouelleil A."/>
            <person name="Alvarado L."/>
            <person name="Arachchi H.M."/>
            <person name="Berlin A.M."/>
            <person name="Chapman S.B."/>
            <person name="Goldberg J."/>
            <person name="Griggs A."/>
            <person name="Gujja S."/>
            <person name="Hansen M."/>
            <person name="Howarth C."/>
            <person name="Imamovic A."/>
            <person name="Larimer J."/>
            <person name="McCowan C."/>
            <person name="Montmayeur A."/>
            <person name="Murphy C."/>
            <person name="Neiman D."/>
            <person name="Pearson M."/>
            <person name="Priest M."/>
            <person name="Roberts A."/>
            <person name="Saif S."/>
            <person name="Shea T."/>
            <person name="Sisk P."/>
            <person name="Sykes S."/>
            <person name="Wortman J."/>
            <person name="Nusbaum C."/>
            <person name="Birren B."/>
        </authorList>
    </citation>
    <scope>NUCLEOTIDE SEQUENCE [LARGE SCALE GENOMIC DNA]</scope>
    <source>
        <strain evidence="4">CBS 100218</strain>
    </source>
</reference>
<name>R7Z5A5_CONA1</name>
<accession>R7Z5A5</accession>
<dbReference type="Gene3D" id="1.10.1520.10">
    <property type="entry name" value="Ribonuclease III domain"/>
    <property type="match status" value="1"/>
</dbReference>
<dbReference type="GO" id="GO:0032543">
    <property type="term" value="P:mitochondrial translation"/>
    <property type="evidence" value="ECO:0007669"/>
    <property type="project" value="InterPro"/>
</dbReference>
<dbReference type="GO" id="GO:0003735">
    <property type="term" value="F:structural constituent of ribosome"/>
    <property type="evidence" value="ECO:0007669"/>
    <property type="project" value="InterPro"/>
</dbReference>
<dbReference type="InterPro" id="IPR040030">
    <property type="entry name" value="Ribosomal_mL57"/>
</dbReference>
<dbReference type="FunFam" id="1.10.1520.10:FF:000018">
    <property type="entry name" value="RNase III domain protein"/>
    <property type="match status" value="1"/>
</dbReference>
<dbReference type="STRING" id="1168221.R7Z5A5"/>
<dbReference type="GeneID" id="19905946"/>
<feature type="domain" description="RNase III" evidence="2">
    <location>
        <begin position="114"/>
        <end position="261"/>
    </location>
</feature>
<evidence type="ECO:0000313" key="3">
    <source>
        <dbReference type="EMBL" id="EON69375.1"/>
    </source>
</evidence>
<keyword evidence="4" id="KW-1185">Reference proteome</keyword>
<dbReference type="Proteomes" id="UP000016924">
    <property type="component" value="Unassembled WGS sequence"/>
</dbReference>